<keyword evidence="2" id="KW-1185">Reference proteome</keyword>
<comment type="caution">
    <text evidence="1">The sequence shown here is derived from an EMBL/GenBank/DDBJ whole genome shotgun (WGS) entry which is preliminary data.</text>
</comment>
<evidence type="ECO:0000313" key="2">
    <source>
        <dbReference type="Proteomes" id="UP000613030"/>
    </source>
</evidence>
<gene>
    <name evidence="1" type="ORF">JI741_08175</name>
</gene>
<proteinExistence type="predicted"/>
<name>A0ABS1KPP5_9BACT</name>
<sequence>MLKIKSGVLLRLSLVVFVAFVAVAAVKPKLMKVKVNDAITVSVPNEWRPMDDMDFNERYPSIRAPLAAYTNNEREVDFSVNISATQWPDADLPLAQKFFRAGVMNMFDRVEMIEEGIHEVGGKKFIFFEFDSRINGSKKQEGLKDPVMRYTYIQYLLLPGQTLVFSFNCPKRLKADWQETARLMMTSIKIKAAAKK</sequence>
<evidence type="ECO:0008006" key="3">
    <source>
        <dbReference type="Google" id="ProtNLM"/>
    </source>
</evidence>
<dbReference type="EMBL" id="JAERRB010000002">
    <property type="protein sequence ID" value="MBL0741193.1"/>
    <property type="molecule type" value="Genomic_DNA"/>
</dbReference>
<reference evidence="1 2" key="1">
    <citation type="submission" date="2021-01" db="EMBL/GenBank/DDBJ databases">
        <title>Chryseolinea sp. Jin1 Genome sequencing and assembly.</title>
        <authorList>
            <person name="Kim I."/>
        </authorList>
    </citation>
    <scope>NUCLEOTIDE SEQUENCE [LARGE SCALE GENOMIC DNA]</scope>
    <source>
        <strain evidence="1 2">Jin1</strain>
    </source>
</reference>
<dbReference type="Proteomes" id="UP000613030">
    <property type="component" value="Unassembled WGS sequence"/>
</dbReference>
<protein>
    <recommendedName>
        <fullName evidence="3">PsbP C-terminal domain-containing protein</fullName>
    </recommendedName>
</protein>
<evidence type="ECO:0000313" key="1">
    <source>
        <dbReference type="EMBL" id="MBL0741193.1"/>
    </source>
</evidence>
<dbReference type="RefSeq" id="WP_202008551.1">
    <property type="nucleotide sequence ID" value="NZ_JAERRB010000002.1"/>
</dbReference>
<organism evidence="1 2">
    <name type="scientific">Chryseolinea lacunae</name>
    <dbReference type="NCBI Taxonomy" id="2801331"/>
    <lineage>
        <taxon>Bacteria</taxon>
        <taxon>Pseudomonadati</taxon>
        <taxon>Bacteroidota</taxon>
        <taxon>Cytophagia</taxon>
        <taxon>Cytophagales</taxon>
        <taxon>Fulvivirgaceae</taxon>
        <taxon>Chryseolinea</taxon>
    </lineage>
</organism>
<accession>A0ABS1KPP5</accession>